<dbReference type="Proteomes" id="UP001281761">
    <property type="component" value="Unassembled WGS sequence"/>
</dbReference>
<keyword evidence="5" id="KW-0539">Nucleus</keyword>
<accession>A0ABQ9WVQ4</accession>
<reference evidence="7 8" key="1">
    <citation type="journal article" date="2022" name="bioRxiv">
        <title>Genomics of Preaxostyla Flagellates Illuminates Evolutionary Transitions and the Path Towards Mitochondrial Loss.</title>
        <authorList>
            <person name="Novak L.V.F."/>
            <person name="Treitli S.C."/>
            <person name="Pyrih J."/>
            <person name="Halakuc P."/>
            <person name="Pipaliya S.V."/>
            <person name="Vacek V."/>
            <person name="Brzon O."/>
            <person name="Soukal P."/>
            <person name="Eme L."/>
            <person name="Dacks J.B."/>
            <person name="Karnkowska A."/>
            <person name="Elias M."/>
            <person name="Hampl V."/>
        </authorList>
    </citation>
    <scope>NUCLEOTIDE SEQUENCE [LARGE SCALE GENOMIC DNA]</scope>
    <source>
        <strain evidence="7">NAU3</strain>
        <tissue evidence="7">Gut</tissue>
    </source>
</reference>
<dbReference type="PANTHER" id="PTHR12801">
    <property type="entry name" value="RNA EXONUCLEASE REXO1 / RECO3 FAMILY MEMBER-RELATED"/>
    <property type="match status" value="1"/>
</dbReference>
<feature type="compositionally biased region" description="Low complexity" evidence="6">
    <location>
        <begin position="59"/>
        <end position="70"/>
    </location>
</feature>
<comment type="caution">
    <text evidence="7">The sequence shown here is derived from an EMBL/GenBank/DDBJ whole genome shotgun (WGS) entry which is preliminary data.</text>
</comment>
<evidence type="ECO:0008006" key="9">
    <source>
        <dbReference type="Google" id="ProtNLM"/>
    </source>
</evidence>
<gene>
    <name evidence="7" type="ORF">BLNAU_21510</name>
</gene>
<evidence type="ECO:0000256" key="3">
    <source>
        <dbReference type="ARBA" id="ARBA00022722"/>
    </source>
</evidence>
<organism evidence="7 8">
    <name type="scientific">Blattamonas nauphoetae</name>
    <dbReference type="NCBI Taxonomy" id="2049346"/>
    <lineage>
        <taxon>Eukaryota</taxon>
        <taxon>Metamonada</taxon>
        <taxon>Preaxostyla</taxon>
        <taxon>Oxymonadida</taxon>
        <taxon>Blattamonas</taxon>
    </lineage>
</organism>
<feature type="compositionally biased region" description="Low complexity" evidence="6">
    <location>
        <begin position="127"/>
        <end position="140"/>
    </location>
</feature>
<evidence type="ECO:0000256" key="1">
    <source>
        <dbReference type="ARBA" id="ARBA00004123"/>
    </source>
</evidence>
<dbReference type="InterPro" id="IPR047021">
    <property type="entry name" value="REXO1/3/4-like"/>
</dbReference>
<feature type="compositionally biased region" description="Low complexity" evidence="6">
    <location>
        <begin position="12"/>
        <end position="26"/>
    </location>
</feature>
<evidence type="ECO:0000313" key="7">
    <source>
        <dbReference type="EMBL" id="KAK2943579.1"/>
    </source>
</evidence>
<dbReference type="PANTHER" id="PTHR12801:SF115">
    <property type="entry name" value="FI18136P1-RELATED"/>
    <property type="match status" value="1"/>
</dbReference>
<proteinExistence type="inferred from homology"/>
<evidence type="ECO:0000256" key="2">
    <source>
        <dbReference type="ARBA" id="ARBA00006357"/>
    </source>
</evidence>
<dbReference type="InterPro" id="IPR036397">
    <property type="entry name" value="RNaseH_sf"/>
</dbReference>
<evidence type="ECO:0000256" key="6">
    <source>
        <dbReference type="SAM" id="MobiDB-lite"/>
    </source>
</evidence>
<evidence type="ECO:0000313" key="8">
    <source>
        <dbReference type="Proteomes" id="UP001281761"/>
    </source>
</evidence>
<dbReference type="EMBL" id="JARBJD010000338">
    <property type="protein sequence ID" value="KAK2943579.1"/>
    <property type="molecule type" value="Genomic_DNA"/>
</dbReference>
<feature type="region of interest" description="Disordered" evidence="6">
    <location>
        <begin position="1"/>
        <end position="150"/>
    </location>
</feature>
<keyword evidence="3" id="KW-0540">Nuclease</keyword>
<keyword evidence="4" id="KW-0378">Hydrolase</keyword>
<comment type="similarity">
    <text evidence="2">Belongs to the REXO1/REXO3 family.</text>
</comment>
<evidence type="ECO:0000256" key="5">
    <source>
        <dbReference type="ARBA" id="ARBA00023242"/>
    </source>
</evidence>
<comment type="subcellular location">
    <subcellularLocation>
        <location evidence="1">Nucleus</location>
    </subcellularLocation>
</comment>
<name>A0ABQ9WVQ4_9EUKA</name>
<evidence type="ECO:0000256" key="4">
    <source>
        <dbReference type="ARBA" id="ARBA00022801"/>
    </source>
</evidence>
<protein>
    <recommendedName>
        <fullName evidence="9">Exonuclease domain-containing protein</fullName>
    </recommendedName>
</protein>
<dbReference type="Gene3D" id="3.30.420.10">
    <property type="entry name" value="Ribonuclease H-like superfamily/Ribonuclease H"/>
    <property type="match status" value="1"/>
</dbReference>
<sequence>MSKQTKRWNNQSSVTDTTTPSESTATPDLRNILTPRAKADTSTFYFALPQIDEDHRASESGQESDGSSDSVDSEYMDGSAALDDSNSDVVVSKAGGESSEKADNDQDESESSEESSIRQFDLTHSLPTHTSVTPRTTHTSISPHSKDSSSVTVDMAAMWAECLPRAEMETVLGEREGLFDPSQHDRVENITGVANNLFSSRFLFDLGAVVCQLEDTTVDEVRHTTFIRLDIDASQLPHVPSSDPTPPTTLVPFLFRCPARCYHPSRTRLFQRVSRKSQLRQRLSHYLVADTSIMYPHRLGPPLKNSLRALTQRPLPYAIQEDTHNSREDACAFLRFVLLCAQAVAQ</sequence>
<keyword evidence="8" id="KW-1185">Reference proteome</keyword>